<sequence>MGLRIDGVRVWNFTRVRPGLRAWLRDLNSAAEARHCHPWDND</sequence>
<name>A0ABR6BVL3_9PSEU</name>
<gene>
    <name evidence="1" type="ORF">BC739_007898</name>
</gene>
<dbReference type="RefSeq" id="WP_411931097.1">
    <property type="nucleotide sequence ID" value="NZ_BAAABQ010000008.1"/>
</dbReference>
<organism evidence="1 2">
    <name type="scientific">Kutzneria viridogrisea</name>
    <dbReference type="NCBI Taxonomy" id="47990"/>
    <lineage>
        <taxon>Bacteria</taxon>
        <taxon>Bacillati</taxon>
        <taxon>Actinomycetota</taxon>
        <taxon>Actinomycetes</taxon>
        <taxon>Pseudonocardiales</taxon>
        <taxon>Pseudonocardiaceae</taxon>
        <taxon>Kutzneria</taxon>
    </lineage>
</organism>
<accession>A0ABR6BVL3</accession>
<evidence type="ECO:0000313" key="2">
    <source>
        <dbReference type="Proteomes" id="UP000517916"/>
    </source>
</evidence>
<protein>
    <submittedName>
        <fullName evidence="1">Uncharacterized protein</fullName>
    </submittedName>
</protein>
<reference evidence="1 2" key="1">
    <citation type="submission" date="2020-08" db="EMBL/GenBank/DDBJ databases">
        <title>Genomic Encyclopedia of Archaeal and Bacterial Type Strains, Phase II (KMG-II): from individual species to whole genera.</title>
        <authorList>
            <person name="Goeker M."/>
        </authorList>
    </citation>
    <scope>NUCLEOTIDE SEQUENCE [LARGE SCALE GENOMIC DNA]</scope>
    <source>
        <strain evidence="1 2">DSM 43850</strain>
    </source>
</reference>
<proteinExistence type="predicted"/>
<evidence type="ECO:0000313" key="1">
    <source>
        <dbReference type="EMBL" id="MBA8930651.1"/>
    </source>
</evidence>
<comment type="caution">
    <text evidence="1">The sequence shown here is derived from an EMBL/GenBank/DDBJ whole genome shotgun (WGS) entry which is preliminary data.</text>
</comment>
<keyword evidence="2" id="KW-1185">Reference proteome</keyword>
<dbReference type="EMBL" id="JACJID010000007">
    <property type="protein sequence ID" value="MBA8930651.1"/>
    <property type="molecule type" value="Genomic_DNA"/>
</dbReference>
<dbReference type="Proteomes" id="UP000517916">
    <property type="component" value="Unassembled WGS sequence"/>
</dbReference>